<dbReference type="InterPro" id="IPR026992">
    <property type="entry name" value="DIOX_N"/>
</dbReference>
<dbReference type="InterPro" id="IPR044861">
    <property type="entry name" value="IPNS-like_FE2OG_OXY"/>
</dbReference>
<dbReference type="Gene3D" id="2.60.120.330">
    <property type="entry name" value="B-lactam Antibiotic, Isopenicillin N Synthase, Chain"/>
    <property type="match status" value="1"/>
</dbReference>
<comment type="similarity">
    <text evidence="1">Belongs to the iron/ascorbate-dependent oxidoreductase family.</text>
</comment>
<keyword evidence="5" id="KW-1185">Reference proteome</keyword>
<evidence type="ECO:0000313" key="5">
    <source>
        <dbReference type="Proteomes" id="UP000777438"/>
    </source>
</evidence>
<protein>
    <submittedName>
        <fullName evidence="4">2OG-Fe(II) oxygenase superfamily protein</fullName>
    </submittedName>
</protein>
<accession>A0A9P9APE8</accession>
<proteinExistence type="inferred from homology"/>
<sequence>MPSAVPQLYQYTHVPETKEDLDWADLINIDLSKYGTPEANAELAEALITAIRTKGFFYVTNFGISQSDVDKQFALGQAFYELPIEEKLKFVPDLAAGEYDGYRPAGRRVLTGGVPEKIEIWNMSKKDGRITQPLPSLLEGHREEIQQFAKALHDKVLDPLNHLIAIALELPEDFFVKMHQWDAFDESHLRYMKYGKFTPKEAQALEDEMWIRGHTDLGSLTLLFRQPVAGLQIRDQDTGNWKWAKPLDGSLTVNAGDALSFLTGGYVKSTIHRVSLPPKDQRHVDRLGLMYFARPRSDALLKTVDSPVLRRAGSKNEFEAGGHAIPNMGDFTKIKQSWNAQKGRSYLETEGEEILPGFTGKRFD</sequence>
<dbReference type="SUPFAM" id="SSF51197">
    <property type="entry name" value="Clavaminate synthase-like"/>
    <property type="match status" value="1"/>
</dbReference>
<gene>
    <name evidence="4" type="ORF">B0T10DRAFT_571656</name>
</gene>
<organism evidence="4 5">
    <name type="scientific">Thelonectria olida</name>
    <dbReference type="NCBI Taxonomy" id="1576542"/>
    <lineage>
        <taxon>Eukaryota</taxon>
        <taxon>Fungi</taxon>
        <taxon>Dikarya</taxon>
        <taxon>Ascomycota</taxon>
        <taxon>Pezizomycotina</taxon>
        <taxon>Sordariomycetes</taxon>
        <taxon>Hypocreomycetidae</taxon>
        <taxon>Hypocreales</taxon>
        <taxon>Nectriaceae</taxon>
        <taxon>Thelonectria</taxon>
    </lineage>
</organism>
<comment type="caution">
    <text evidence="4">The sequence shown here is derived from an EMBL/GenBank/DDBJ whole genome shotgun (WGS) entry which is preliminary data.</text>
</comment>
<dbReference type="Pfam" id="PF03171">
    <property type="entry name" value="2OG-FeII_Oxy"/>
    <property type="match status" value="1"/>
</dbReference>
<dbReference type="AlphaFoldDB" id="A0A9P9APE8"/>
<dbReference type="EMBL" id="JAGPYM010000010">
    <property type="protein sequence ID" value="KAH6889667.1"/>
    <property type="molecule type" value="Genomic_DNA"/>
</dbReference>
<dbReference type="InterPro" id="IPR050231">
    <property type="entry name" value="Iron_ascorbate_oxido_reductase"/>
</dbReference>
<name>A0A9P9APE8_9HYPO</name>
<dbReference type="PANTHER" id="PTHR47990">
    <property type="entry name" value="2-OXOGLUTARATE (2OG) AND FE(II)-DEPENDENT OXYGENASE SUPERFAMILY PROTEIN-RELATED"/>
    <property type="match status" value="1"/>
</dbReference>
<evidence type="ECO:0000256" key="1">
    <source>
        <dbReference type="ARBA" id="ARBA00008056"/>
    </source>
</evidence>
<dbReference type="Proteomes" id="UP000777438">
    <property type="component" value="Unassembled WGS sequence"/>
</dbReference>
<feature type="domain" description="Non-haem dioxygenase N-terminal" evidence="3">
    <location>
        <begin position="29"/>
        <end position="126"/>
    </location>
</feature>
<dbReference type="OrthoDB" id="406156at2759"/>
<evidence type="ECO:0000259" key="2">
    <source>
        <dbReference type="Pfam" id="PF03171"/>
    </source>
</evidence>
<dbReference type="InterPro" id="IPR027443">
    <property type="entry name" value="IPNS-like_sf"/>
</dbReference>
<reference evidence="4 5" key="1">
    <citation type="journal article" date="2021" name="Nat. Commun.">
        <title>Genetic determinants of endophytism in the Arabidopsis root mycobiome.</title>
        <authorList>
            <person name="Mesny F."/>
            <person name="Miyauchi S."/>
            <person name="Thiergart T."/>
            <person name="Pickel B."/>
            <person name="Atanasova L."/>
            <person name="Karlsson M."/>
            <person name="Huettel B."/>
            <person name="Barry K.W."/>
            <person name="Haridas S."/>
            <person name="Chen C."/>
            <person name="Bauer D."/>
            <person name="Andreopoulos W."/>
            <person name="Pangilinan J."/>
            <person name="LaButti K."/>
            <person name="Riley R."/>
            <person name="Lipzen A."/>
            <person name="Clum A."/>
            <person name="Drula E."/>
            <person name="Henrissat B."/>
            <person name="Kohler A."/>
            <person name="Grigoriev I.V."/>
            <person name="Martin F.M."/>
            <person name="Hacquard S."/>
        </authorList>
    </citation>
    <scope>NUCLEOTIDE SEQUENCE [LARGE SCALE GENOMIC DNA]</scope>
    <source>
        <strain evidence="4 5">MPI-CAGE-CH-0241</strain>
    </source>
</reference>
<evidence type="ECO:0000313" key="4">
    <source>
        <dbReference type="EMBL" id="KAH6889667.1"/>
    </source>
</evidence>
<dbReference type="PRINTS" id="PR00682">
    <property type="entry name" value="IPNSYNTHASE"/>
</dbReference>
<evidence type="ECO:0000259" key="3">
    <source>
        <dbReference type="Pfam" id="PF14226"/>
    </source>
</evidence>
<feature type="domain" description="Isopenicillin N synthase-like Fe(2+) 2OG dioxygenase" evidence="2">
    <location>
        <begin position="208"/>
        <end position="294"/>
    </location>
</feature>
<dbReference type="Pfam" id="PF14226">
    <property type="entry name" value="DIOX_N"/>
    <property type="match status" value="1"/>
</dbReference>
<dbReference type="FunFam" id="2.60.120.330:FF:000040">
    <property type="entry name" value="Chromosome 21, whole genome shotgun sequence"/>
    <property type="match status" value="1"/>
</dbReference>